<dbReference type="OrthoDB" id="4193337at2759"/>
<reference evidence="1 2" key="1">
    <citation type="submission" date="2017-10" db="EMBL/GenBank/DDBJ databases">
        <title>Comparative genomics in systemic dimorphic fungi from Ajellomycetaceae.</title>
        <authorList>
            <person name="Munoz J.F."/>
            <person name="Mcewen J.G."/>
            <person name="Clay O.K."/>
            <person name="Cuomo C.A."/>
        </authorList>
    </citation>
    <scope>NUCLEOTIDE SEQUENCE [LARGE SCALE GENOMIC DNA]</scope>
    <source>
        <strain evidence="1 2">UAMH130</strain>
    </source>
</reference>
<keyword evidence="2" id="KW-1185">Reference proteome</keyword>
<organism evidence="1 2">
    <name type="scientific">Blastomyces parvus</name>
    <dbReference type="NCBI Taxonomy" id="2060905"/>
    <lineage>
        <taxon>Eukaryota</taxon>
        <taxon>Fungi</taxon>
        <taxon>Dikarya</taxon>
        <taxon>Ascomycota</taxon>
        <taxon>Pezizomycotina</taxon>
        <taxon>Eurotiomycetes</taxon>
        <taxon>Eurotiomycetidae</taxon>
        <taxon>Onygenales</taxon>
        <taxon>Ajellomycetaceae</taxon>
        <taxon>Blastomyces</taxon>
    </lineage>
</organism>
<sequence length="114" mass="12681">MGGMRNTRDIDIAFQAPGRMRDLWRVVEPEPRLVIPNTKLLSNMMKIFVLTGPGYDNCPTAHRVVGSHVILLSLPFRASGVVRIAPQAYSLVVLNCLYSLMLCTLNSRLNSSHS</sequence>
<dbReference type="EMBL" id="PDNC01000051">
    <property type="protein sequence ID" value="PGH03199.1"/>
    <property type="molecule type" value="Genomic_DNA"/>
</dbReference>
<comment type="caution">
    <text evidence="1">The sequence shown here is derived from an EMBL/GenBank/DDBJ whole genome shotgun (WGS) entry which is preliminary data.</text>
</comment>
<accession>A0A2B7X2T8</accession>
<dbReference type="AlphaFoldDB" id="A0A2B7X2T8"/>
<evidence type="ECO:0000313" key="1">
    <source>
        <dbReference type="EMBL" id="PGH03199.1"/>
    </source>
</evidence>
<proteinExistence type="predicted"/>
<dbReference type="Proteomes" id="UP000224080">
    <property type="component" value="Unassembled WGS sequence"/>
</dbReference>
<protein>
    <submittedName>
        <fullName evidence="1">Uncharacterized protein</fullName>
    </submittedName>
</protein>
<name>A0A2B7X2T8_9EURO</name>
<gene>
    <name evidence="1" type="ORF">GX51_04234</name>
</gene>
<evidence type="ECO:0000313" key="2">
    <source>
        <dbReference type="Proteomes" id="UP000224080"/>
    </source>
</evidence>